<feature type="domain" description="FHA" evidence="3">
    <location>
        <begin position="108"/>
        <end position="157"/>
    </location>
</feature>
<evidence type="ECO:0000256" key="1">
    <source>
        <dbReference type="ARBA" id="ARBA00022553"/>
    </source>
</evidence>
<dbReference type="eggNOG" id="COG1716">
    <property type="taxonomic scope" value="Bacteria"/>
</dbReference>
<dbReference type="SUPFAM" id="SSF49879">
    <property type="entry name" value="SMAD/FHA domain"/>
    <property type="match status" value="1"/>
</dbReference>
<dbReference type="InterPro" id="IPR008984">
    <property type="entry name" value="SMAD_FHA_dom_sf"/>
</dbReference>
<dbReference type="PANTHER" id="PTHR23308">
    <property type="entry name" value="NUCLEAR INHIBITOR OF PROTEIN PHOSPHATASE-1"/>
    <property type="match status" value="1"/>
</dbReference>
<dbReference type="OrthoDB" id="277520at2"/>
<dbReference type="InterPro" id="IPR050923">
    <property type="entry name" value="Cell_Proc_Reg/RNA_Proc"/>
</dbReference>
<evidence type="ECO:0000313" key="4">
    <source>
        <dbReference type="EMBL" id="KGN41650.1"/>
    </source>
</evidence>
<dbReference type="AlphaFoldDB" id="A0A0A0JW68"/>
<sequence length="180" mass="19277">MTEITITIMRLGLLVALWAFVIAVVGVLRGDLYGTQVTPRRPAPPRAATPRPAARGSNPAAVPAEQRPVPRPAARRFTTRSPDRDPSHLRVTSGPLAGTSLPLREAGILIGRSPESALVLDDDFASGRHARIYKGPEGWVVEDLGSTNGTFIGPMRLSTPTPVTAGTEIRFGTTVVELRR</sequence>
<dbReference type="SMART" id="SM00240">
    <property type="entry name" value="FHA"/>
    <property type="match status" value="1"/>
</dbReference>
<evidence type="ECO:0000256" key="2">
    <source>
        <dbReference type="SAM" id="MobiDB-lite"/>
    </source>
</evidence>
<evidence type="ECO:0000313" key="5">
    <source>
        <dbReference type="Proteomes" id="UP000030013"/>
    </source>
</evidence>
<protein>
    <submittedName>
        <fullName evidence="4">Signal peptide protein</fullName>
    </submittedName>
</protein>
<name>A0A0A0JW68_9MICO</name>
<comment type="caution">
    <text evidence="4">The sequence shown here is derived from an EMBL/GenBank/DDBJ whole genome shotgun (WGS) entry which is preliminary data.</text>
</comment>
<keyword evidence="5" id="KW-1185">Reference proteome</keyword>
<evidence type="ECO:0000259" key="3">
    <source>
        <dbReference type="PROSITE" id="PS50006"/>
    </source>
</evidence>
<dbReference type="Pfam" id="PF00498">
    <property type="entry name" value="FHA"/>
    <property type="match status" value="1"/>
</dbReference>
<organism evidence="4 5">
    <name type="scientific">Knoellia aerolata DSM 18566</name>
    <dbReference type="NCBI Taxonomy" id="1385519"/>
    <lineage>
        <taxon>Bacteria</taxon>
        <taxon>Bacillati</taxon>
        <taxon>Actinomycetota</taxon>
        <taxon>Actinomycetes</taxon>
        <taxon>Micrococcales</taxon>
        <taxon>Intrasporangiaceae</taxon>
        <taxon>Knoellia</taxon>
    </lineage>
</organism>
<dbReference type="STRING" id="1385519.N801_06505"/>
<gene>
    <name evidence="4" type="ORF">N801_06505</name>
</gene>
<keyword evidence="1" id="KW-0597">Phosphoprotein</keyword>
<dbReference type="EMBL" id="AVPL01000014">
    <property type="protein sequence ID" value="KGN41650.1"/>
    <property type="molecule type" value="Genomic_DNA"/>
</dbReference>
<feature type="region of interest" description="Disordered" evidence="2">
    <location>
        <begin position="35"/>
        <end position="98"/>
    </location>
</feature>
<dbReference type="PROSITE" id="PS50006">
    <property type="entry name" value="FHA_DOMAIN"/>
    <property type="match status" value="1"/>
</dbReference>
<dbReference type="Proteomes" id="UP000030013">
    <property type="component" value="Unassembled WGS sequence"/>
</dbReference>
<dbReference type="Gene3D" id="2.60.200.20">
    <property type="match status" value="1"/>
</dbReference>
<dbReference type="RefSeq" id="WP_035935673.1">
    <property type="nucleotide sequence ID" value="NZ_AVPL01000014.1"/>
</dbReference>
<proteinExistence type="predicted"/>
<reference evidence="4 5" key="1">
    <citation type="submission" date="2013-08" db="EMBL/GenBank/DDBJ databases">
        <title>The genome sequence of Knoellia aerolata.</title>
        <authorList>
            <person name="Zhu W."/>
            <person name="Wang G."/>
        </authorList>
    </citation>
    <scope>NUCLEOTIDE SEQUENCE [LARGE SCALE GENOMIC DNA]</scope>
    <source>
        <strain evidence="4 5">DSM 18566</strain>
    </source>
</reference>
<dbReference type="InterPro" id="IPR000253">
    <property type="entry name" value="FHA_dom"/>
</dbReference>
<accession>A0A0A0JW68</accession>